<name>A0ABD3WFR3_SINWO</name>
<dbReference type="Proteomes" id="UP001634394">
    <property type="component" value="Unassembled WGS sequence"/>
</dbReference>
<accession>A0ABD3WFR3</accession>
<evidence type="ECO:0000313" key="2">
    <source>
        <dbReference type="Proteomes" id="UP001634394"/>
    </source>
</evidence>
<sequence length="168" mass="19103">MDYGTQCAQAKDLENGEYLVLDKGFVSETESDGIHGEVSSTEKSCENRDSMKATYNTEDCALSLTDYSVTIEHTKKGSFPEVSHNELNNIDVINDRGYQKKSTVGSCKNVERLLARRNALCDPFNLLIPQEMRERLEQETERRRSSVLHRVTTFCVVKLSIPTEEYLI</sequence>
<dbReference type="AlphaFoldDB" id="A0ABD3WFR3"/>
<keyword evidence="2" id="KW-1185">Reference proteome</keyword>
<comment type="caution">
    <text evidence="1">The sequence shown here is derived from an EMBL/GenBank/DDBJ whole genome shotgun (WGS) entry which is preliminary data.</text>
</comment>
<protein>
    <recommendedName>
        <fullName evidence="3">DDE Tnp4 domain-containing protein</fullName>
    </recommendedName>
</protein>
<evidence type="ECO:0008006" key="3">
    <source>
        <dbReference type="Google" id="ProtNLM"/>
    </source>
</evidence>
<gene>
    <name evidence="1" type="ORF">ACJMK2_035980</name>
</gene>
<evidence type="ECO:0000313" key="1">
    <source>
        <dbReference type="EMBL" id="KAL3872779.1"/>
    </source>
</evidence>
<reference evidence="1 2" key="1">
    <citation type="submission" date="2024-11" db="EMBL/GenBank/DDBJ databases">
        <title>Chromosome-level genome assembly of the freshwater bivalve Anodonta woodiana.</title>
        <authorList>
            <person name="Chen X."/>
        </authorList>
    </citation>
    <scope>NUCLEOTIDE SEQUENCE [LARGE SCALE GENOMIC DNA]</scope>
    <source>
        <strain evidence="1">MN2024</strain>
        <tissue evidence="1">Gills</tissue>
    </source>
</reference>
<organism evidence="1 2">
    <name type="scientific">Sinanodonta woodiana</name>
    <name type="common">Chinese pond mussel</name>
    <name type="synonym">Anodonta woodiana</name>
    <dbReference type="NCBI Taxonomy" id="1069815"/>
    <lineage>
        <taxon>Eukaryota</taxon>
        <taxon>Metazoa</taxon>
        <taxon>Spiralia</taxon>
        <taxon>Lophotrochozoa</taxon>
        <taxon>Mollusca</taxon>
        <taxon>Bivalvia</taxon>
        <taxon>Autobranchia</taxon>
        <taxon>Heteroconchia</taxon>
        <taxon>Palaeoheterodonta</taxon>
        <taxon>Unionida</taxon>
        <taxon>Unionoidea</taxon>
        <taxon>Unionidae</taxon>
        <taxon>Unioninae</taxon>
        <taxon>Sinanodonta</taxon>
    </lineage>
</organism>
<dbReference type="EMBL" id="JBJQND010000006">
    <property type="protein sequence ID" value="KAL3872779.1"/>
    <property type="molecule type" value="Genomic_DNA"/>
</dbReference>
<proteinExistence type="predicted"/>